<evidence type="ECO:0000313" key="2">
    <source>
        <dbReference type="Proteomes" id="UP000001312"/>
    </source>
</evidence>
<name>A7E5V6_SCLS1</name>
<reference evidence="2" key="1">
    <citation type="journal article" date="2011" name="PLoS Genet.">
        <title>Genomic analysis of the necrotrophic fungal pathogens Sclerotinia sclerotiorum and Botrytis cinerea.</title>
        <authorList>
            <person name="Amselem J."/>
            <person name="Cuomo C.A."/>
            <person name="van Kan J.A."/>
            <person name="Viaud M."/>
            <person name="Benito E.P."/>
            <person name="Couloux A."/>
            <person name="Coutinho P.M."/>
            <person name="de Vries R.P."/>
            <person name="Dyer P.S."/>
            <person name="Fillinger S."/>
            <person name="Fournier E."/>
            <person name="Gout L."/>
            <person name="Hahn M."/>
            <person name="Kohn L."/>
            <person name="Lapalu N."/>
            <person name="Plummer K.M."/>
            <person name="Pradier J.M."/>
            <person name="Quevillon E."/>
            <person name="Sharon A."/>
            <person name="Simon A."/>
            <person name="ten Have A."/>
            <person name="Tudzynski B."/>
            <person name="Tudzynski P."/>
            <person name="Wincker P."/>
            <person name="Andrew M."/>
            <person name="Anthouard V."/>
            <person name="Beever R.E."/>
            <person name="Beffa R."/>
            <person name="Benoit I."/>
            <person name="Bouzid O."/>
            <person name="Brault B."/>
            <person name="Chen Z."/>
            <person name="Choquer M."/>
            <person name="Collemare J."/>
            <person name="Cotton P."/>
            <person name="Danchin E.G."/>
            <person name="Da Silva C."/>
            <person name="Gautier A."/>
            <person name="Giraud C."/>
            <person name="Giraud T."/>
            <person name="Gonzalez C."/>
            <person name="Grossetete S."/>
            <person name="Guldener U."/>
            <person name="Henrissat B."/>
            <person name="Howlett B.J."/>
            <person name="Kodira C."/>
            <person name="Kretschmer M."/>
            <person name="Lappartient A."/>
            <person name="Leroch M."/>
            <person name="Levis C."/>
            <person name="Mauceli E."/>
            <person name="Neuveglise C."/>
            <person name="Oeser B."/>
            <person name="Pearson M."/>
            <person name="Poulain J."/>
            <person name="Poussereau N."/>
            <person name="Quesneville H."/>
            <person name="Rascle C."/>
            <person name="Schumacher J."/>
            <person name="Segurens B."/>
            <person name="Sexton A."/>
            <person name="Silva E."/>
            <person name="Sirven C."/>
            <person name="Soanes D.M."/>
            <person name="Talbot N.J."/>
            <person name="Templeton M."/>
            <person name="Yandava C."/>
            <person name="Yarden O."/>
            <person name="Zeng Q."/>
            <person name="Rollins J.A."/>
            <person name="Lebrun M.H."/>
            <person name="Dickman M."/>
        </authorList>
    </citation>
    <scope>NUCLEOTIDE SEQUENCE [LARGE SCALE GENOMIC DNA]</scope>
    <source>
        <strain evidence="2">ATCC 18683 / 1980 / Ss-1</strain>
    </source>
</reference>
<dbReference type="EMBL" id="CH476621">
    <property type="protein sequence ID" value="EDN91278.1"/>
    <property type="molecule type" value="Genomic_DNA"/>
</dbReference>
<dbReference type="RefSeq" id="XP_001598592.1">
    <property type="nucleotide sequence ID" value="XM_001598542.1"/>
</dbReference>
<organism evidence="1 2">
    <name type="scientific">Sclerotinia sclerotiorum (strain ATCC 18683 / 1980 / Ss-1)</name>
    <name type="common">White mold</name>
    <name type="synonym">Whetzelinia sclerotiorum</name>
    <dbReference type="NCBI Taxonomy" id="665079"/>
    <lineage>
        <taxon>Eukaryota</taxon>
        <taxon>Fungi</taxon>
        <taxon>Dikarya</taxon>
        <taxon>Ascomycota</taxon>
        <taxon>Pezizomycotina</taxon>
        <taxon>Leotiomycetes</taxon>
        <taxon>Helotiales</taxon>
        <taxon>Sclerotiniaceae</taxon>
        <taxon>Sclerotinia</taxon>
    </lineage>
</organism>
<dbReference type="AlphaFoldDB" id="A7E5V6"/>
<dbReference type="InParanoid" id="A7E5V6"/>
<accession>A7E5V6</accession>
<gene>
    <name evidence="1" type="ORF">SS1G_00681</name>
</gene>
<protein>
    <submittedName>
        <fullName evidence="1">Uncharacterized protein</fullName>
    </submittedName>
</protein>
<dbReference type="KEGG" id="ssl:SS1G_00681"/>
<dbReference type="Proteomes" id="UP000001312">
    <property type="component" value="Unassembled WGS sequence"/>
</dbReference>
<dbReference type="HOGENOM" id="CLU_2591227_0_0_1"/>
<keyword evidence="2" id="KW-1185">Reference proteome</keyword>
<evidence type="ECO:0000313" key="1">
    <source>
        <dbReference type="EMBL" id="EDN91278.1"/>
    </source>
</evidence>
<dbReference type="GeneID" id="5494901"/>
<sequence>MDSRVFQGIPGWSPGFIGGVYRYVIGYPDIRIFRVYFTPGGSRINYRLPLITTGYPFYYSRWKYSASRAFRHTILPSAPG</sequence>
<proteinExistence type="predicted"/>